<evidence type="ECO:0000256" key="2">
    <source>
        <dbReference type="ARBA" id="ARBA00008785"/>
    </source>
</evidence>
<dbReference type="PROSITE" id="PS00331">
    <property type="entry name" value="MALIC_ENZYMES"/>
    <property type="match status" value="1"/>
</dbReference>
<dbReference type="PANTHER" id="PTHR43237">
    <property type="entry name" value="NADP-DEPENDENT MALIC ENZYME"/>
    <property type="match status" value="1"/>
</dbReference>
<dbReference type="OrthoDB" id="9805787at2"/>
<comment type="cofactor">
    <cofactor evidence="7">
        <name>Mg(2+)</name>
        <dbReference type="ChEBI" id="CHEBI:18420"/>
    </cofactor>
    <cofactor evidence="7">
        <name>Mn(2+)</name>
        <dbReference type="ChEBI" id="CHEBI:29035"/>
    </cofactor>
    <text evidence="7">Divalent metal cations. Prefers magnesium or manganese.</text>
</comment>
<feature type="binding site" evidence="6">
    <location>
        <position position="323"/>
    </location>
    <ligand>
        <name>(S)-malate</name>
        <dbReference type="ChEBI" id="CHEBI:15589"/>
    </ligand>
</feature>
<reference evidence="11 12" key="1">
    <citation type="submission" date="2016-06" db="EMBL/GenBank/DDBJ databases">
        <title>Respiratory ammonification of nitrate coupled to the oxidation of elemental sulfur in deep-sea autotrophic thermophilic bacteria.</title>
        <authorList>
            <person name="Slobodkina G.B."/>
            <person name="Mardanov A.V."/>
            <person name="Ravin N.V."/>
            <person name="Frolova A.A."/>
            <person name="Viryasiv M.B."/>
            <person name="Chernyh N.A."/>
            <person name="Bonch-Osmolovskaya E.A."/>
            <person name="Slobodkin A.I."/>
        </authorList>
    </citation>
    <scope>NUCLEOTIDE SEQUENCE [LARGE SCALE GENOMIC DNA]</scope>
    <source>
        <strain evidence="11 12">S69</strain>
    </source>
</reference>
<feature type="binding site" evidence="7">
    <location>
        <position position="159"/>
    </location>
    <ligand>
        <name>a divalent metal cation</name>
        <dbReference type="ChEBI" id="CHEBI:60240"/>
    </ligand>
</feature>
<dbReference type="InterPro" id="IPR046346">
    <property type="entry name" value="Aminoacid_DH-like_N_sf"/>
</dbReference>
<dbReference type="PIRSF" id="PIRSF000106">
    <property type="entry name" value="ME"/>
    <property type="match status" value="1"/>
</dbReference>
<name>A0A1B9F5D8_9BACT</name>
<gene>
    <name evidence="11" type="ORF">DBT_1277</name>
</gene>
<feature type="binding site" evidence="6">
    <location>
        <position position="293"/>
    </location>
    <ligand>
        <name>(S)-malate</name>
        <dbReference type="ChEBI" id="CHEBI:15589"/>
    </ligand>
</feature>
<dbReference type="InterPro" id="IPR037062">
    <property type="entry name" value="Malic_N_dom_sf"/>
</dbReference>
<dbReference type="Gene3D" id="3.40.50.10380">
    <property type="entry name" value="Malic enzyme, N-terminal domain"/>
    <property type="match status" value="1"/>
</dbReference>
<dbReference type="GO" id="GO:0051287">
    <property type="term" value="F:NAD binding"/>
    <property type="evidence" value="ECO:0007669"/>
    <property type="project" value="InterPro"/>
</dbReference>
<evidence type="ECO:0000256" key="8">
    <source>
        <dbReference type="RuleBase" id="RU003427"/>
    </source>
</evidence>
<dbReference type="EMBL" id="MAGO01000006">
    <property type="protein sequence ID" value="OCC15157.1"/>
    <property type="molecule type" value="Genomic_DNA"/>
</dbReference>
<accession>A0A1B9F5D8</accession>
<feature type="binding site" evidence="7">
    <location>
        <position position="135"/>
    </location>
    <ligand>
        <name>a divalent metal cation</name>
        <dbReference type="ChEBI" id="CHEBI:60240"/>
    </ligand>
</feature>
<feature type="binding site" evidence="7">
    <location>
        <position position="134"/>
    </location>
    <ligand>
        <name>a divalent metal cation</name>
        <dbReference type="ChEBI" id="CHEBI:60240"/>
    </ligand>
</feature>
<dbReference type="SMART" id="SM01274">
    <property type="entry name" value="malic"/>
    <property type="match status" value="1"/>
</dbReference>
<evidence type="ECO:0000313" key="12">
    <source>
        <dbReference type="Proteomes" id="UP000093080"/>
    </source>
</evidence>
<keyword evidence="3 7" id="KW-0479">Metal-binding</keyword>
<sequence length="395" mass="42567">MDQIYNDALDLHRKLRGKIEVRAKAEIKNLRDLSLLYSPGVAAPCRAIKRDLEEVWNYTIKANTVGIVTDGSAVLGLGDIGPEASLPVMEGKAMLFKRFANIDAFPICLATKDPEEIVETVRRICPVFGGINLEDIAAPRCFLVEEALQDLGIPVFHDDQHGTAIVVLAALMNAVKCLGKSLEDLKVVICGAGAAGIAIARLLRCVGHEGTSCITVKEVICVDSKGIIHRDREDLNRPKEEILMYTNPRNIKGGLEEALSGADCFIGVSKGNILDKSLISKMNHDPIVFALANPDPEINPKDALEAGAAIVATGRSDFPNQVNNVLGFPGIFRGALDARAKRITNEMKLAASKAIAACVEDPTPDRIIPSVLNEDIVKMVSIAVFRAANMGDLTE</sequence>
<evidence type="ECO:0000256" key="7">
    <source>
        <dbReference type="PIRSR" id="PIRSR000106-3"/>
    </source>
</evidence>
<dbReference type="GO" id="GO:0004470">
    <property type="term" value="F:malic enzyme activity"/>
    <property type="evidence" value="ECO:0007669"/>
    <property type="project" value="InterPro"/>
</dbReference>
<proteinExistence type="inferred from homology"/>
<dbReference type="InterPro" id="IPR045213">
    <property type="entry name" value="Malic_NAD-bd_bact_type"/>
</dbReference>
<comment type="caution">
    <text evidence="11">The sequence shown here is derived from an EMBL/GenBank/DDBJ whole genome shotgun (WGS) entry which is preliminary data.</text>
</comment>
<dbReference type="InterPro" id="IPR015884">
    <property type="entry name" value="Malic_enzyme_CS"/>
</dbReference>
<dbReference type="Pfam" id="PF03949">
    <property type="entry name" value="Malic_M"/>
    <property type="match status" value="1"/>
</dbReference>
<dbReference type="CDD" id="cd05311">
    <property type="entry name" value="NAD_bind_2_malic_enz"/>
    <property type="match status" value="1"/>
</dbReference>
<evidence type="ECO:0000256" key="6">
    <source>
        <dbReference type="PIRSR" id="PIRSR000106-2"/>
    </source>
</evidence>
<evidence type="ECO:0000256" key="1">
    <source>
        <dbReference type="ARBA" id="ARBA00001936"/>
    </source>
</evidence>
<dbReference type="InterPro" id="IPR001891">
    <property type="entry name" value="Malic_OxRdtase"/>
</dbReference>
<dbReference type="SMART" id="SM00919">
    <property type="entry name" value="Malic_M"/>
    <property type="match status" value="1"/>
</dbReference>
<dbReference type="Proteomes" id="UP000093080">
    <property type="component" value="Unassembled WGS sequence"/>
</dbReference>
<evidence type="ECO:0000259" key="10">
    <source>
        <dbReference type="SMART" id="SM01274"/>
    </source>
</evidence>
<dbReference type="PATRIC" id="fig|1156395.6.peg.1291"/>
<dbReference type="InterPro" id="IPR036291">
    <property type="entry name" value="NAD(P)-bd_dom_sf"/>
</dbReference>
<dbReference type="PRINTS" id="PR00072">
    <property type="entry name" value="MALOXRDTASE"/>
</dbReference>
<dbReference type="InterPro" id="IPR012302">
    <property type="entry name" value="Malic_NAD-bd"/>
</dbReference>
<feature type="active site" description="Proton donor" evidence="5">
    <location>
        <position position="37"/>
    </location>
</feature>
<evidence type="ECO:0000256" key="4">
    <source>
        <dbReference type="ARBA" id="ARBA00023002"/>
    </source>
</evidence>
<feature type="active site" description="Proton acceptor" evidence="5">
    <location>
        <position position="92"/>
    </location>
</feature>
<evidence type="ECO:0000259" key="9">
    <source>
        <dbReference type="SMART" id="SM00919"/>
    </source>
</evidence>
<dbReference type="Pfam" id="PF00390">
    <property type="entry name" value="malic"/>
    <property type="match status" value="1"/>
</dbReference>
<dbReference type="SUPFAM" id="SSF53223">
    <property type="entry name" value="Aminoacid dehydrogenase-like, N-terminal domain"/>
    <property type="match status" value="1"/>
</dbReference>
<protein>
    <submittedName>
        <fullName evidence="11">NADP-dependent malic enzyme</fullName>
    </submittedName>
</protein>
<dbReference type="InterPro" id="IPR012301">
    <property type="entry name" value="Malic_N_dom"/>
</dbReference>
<organism evidence="11 12">
    <name type="scientific">Dissulfuribacter thermophilus</name>
    <dbReference type="NCBI Taxonomy" id="1156395"/>
    <lineage>
        <taxon>Bacteria</taxon>
        <taxon>Pseudomonadati</taxon>
        <taxon>Thermodesulfobacteriota</taxon>
        <taxon>Dissulfuribacteria</taxon>
        <taxon>Dissulfuribacterales</taxon>
        <taxon>Dissulfuribacteraceae</taxon>
        <taxon>Dissulfuribacter</taxon>
    </lineage>
</organism>
<evidence type="ECO:0000313" key="11">
    <source>
        <dbReference type="EMBL" id="OCC15157.1"/>
    </source>
</evidence>
<comment type="similarity">
    <text evidence="2 8">Belongs to the malic enzymes family.</text>
</comment>
<dbReference type="PANTHER" id="PTHR43237:SF4">
    <property type="entry name" value="NADP-DEPENDENT MALIC ENZYME"/>
    <property type="match status" value="1"/>
</dbReference>
<dbReference type="STRING" id="1156395.DBT_1277"/>
<evidence type="ECO:0000256" key="3">
    <source>
        <dbReference type="ARBA" id="ARBA00022723"/>
    </source>
</evidence>
<evidence type="ECO:0000256" key="5">
    <source>
        <dbReference type="PIRSR" id="PIRSR000106-1"/>
    </source>
</evidence>
<keyword evidence="12" id="KW-1185">Reference proteome</keyword>
<feature type="domain" description="Malic enzyme N-terminal" evidence="10">
    <location>
        <begin position="16"/>
        <end position="149"/>
    </location>
</feature>
<feature type="domain" description="Malic enzyme NAD-binding" evidence="9">
    <location>
        <begin position="160"/>
        <end position="389"/>
    </location>
</feature>
<dbReference type="SUPFAM" id="SSF51735">
    <property type="entry name" value="NAD(P)-binding Rossmann-fold domains"/>
    <property type="match status" value="1"/>
</dbReference>
<comment type="cofactor">
    <cofactor evidence="1">
        <name>Mn(2+)</name>
        <dbReference type="ChEBI" id="CHEBI:29035"/>
    </cofactor>
</comment>
<dbReference type="GO" id="GO:0016616">
    <property type="term" value="F:oxidoreductase activity, acting on the CH-OH group of donors, NAD or NADP as acceptor"/>
    <property type="evidence" value="ECO:0007669"/>
    <property type="project" value="InterPro"/>
</dbReference>
<dbReference type="Gene3D" id="3.40.50.720">
    <property type="entry name" value="NAD(P)-binding Rossmann-like Domain"/>
    <property type="match status" value="1"/>
</dbReference>
<dbReference type="InterPro" id="IPR051674">
    <property type="entry name" value="Malate_Decarboxylase"/>
</dbReference>
<dbReference type="RefSeq" id="WP_067617819.1">
    <property type="nucleotide sequence ID" value="NZ_MAGO01000006.1"/>
</dbReference>
<keyword evidence="4" id="KW-0560">Oxidoreductase</keyword>
<dbReference type="AlphaFoldDB" id="A0A1B9F5D8"/>
<dbReference type="GO" id="GO:0046872">
    <property type="term" value="F:metal ion binding"/>
    <property type="evidence" value="ECO:0007669"/>
    <property type="project" value="UniProtKB-KW"/>
</dbReference>